<keyword evidence="1" id="KW-1277">Toxin-antitoxin system</keyword>
<evidence type="ECO:0000313" key="2">
    <source>
        <dbReference type="EMBL" id="SEH61991.1"/>
    </source>
</evidence>
<dbReference type="NCBIfam" id="TIGR02385">
    <property type="entry name" value="RelE_StbE"/>
    <property type="match status" value="1"/>
</dbReference>
<accession>A0A1H6JM83</accession>
<dbReference type="InterPro" id="IPR035093">
    <property type="entry name" value="RelE/ParE_toxin_dom_sf"/>
</dbReference>
<evidence type="ECO:0000256" key="1">
    <source>
        <dbReference type="ARBA" id="ARBA00022649"/>
    </source>
</evidence>
<protein>
    <submittedName>
        <fullName evidence="2">Addiction module toxin, RelE/StbE family</fullName>
    </submittedName>
</protein>
<sequence>MNKIVYSPKAQNDLDEIWAYISEKLLNPTAAENTIDGILDTIDALQERSEIGKPLYFSSDLFSGYRFIVYKKYLAFYRTSGDTVYIDRIIYGKRDYMRLLFKDLD</sequence>
<dbReference type="InterPro" id="IPR007712">
    <property type="entry name" value="RelE/ParE_toxin"/>
</dbReference>
<dbReference type="Proteomes" id="UP000183190">
    <property type="component" value="Unassembled WGS sequence"/>
</dbReference>
<dbReference type="AlphaFoldDB" id="A0A1H6JM83"/>
<organism evidence="2 3">
    <name type="scientific">Ruminococcus flavefaciens</name>
    <dbReference type="NCBI Taxonomy" id="1265"/>
    <lineage>
        <taxon>Bacteria</taxon>
        <taxon>Bacillati</taxon>
        <taxon>Bacillota</taxon>
        <taxon>Clostridia</taxon>
        <taxon>Eubacteriales</taxon>
        <taxon>Oscillospiraceae</taxon>
        <taxon>Ruminococcus</taxon>
    </lineage>
</organism>
<dbReference type="EMBL" id="FNWV01000005">
    <property type="protein sequence ID" value="SEH61991.1"/>
    <property type="molecule type" value="Genomic_DNA"/>
</dbReference>
<name>A0A1H6JM83_RUMFL</name>
<dbReference type="Pfam" id="PF05016">
    <property type="entry name" value="ParE_toxin"/>
    <property type="match status" value="1"/>
</dbReference>
<reference evidence="2 3" key="1">
    <citation type="submission" date="2016-10" db="EMBL/GenBank/DDBJ databases">
        <authorList>
            <person name="de Groot N.N."/>
        </authorList>
    </citation>
    <scope>NUCLEOTIDE SEQUENCE [LARGE SCALE GENOMIC DNA]</scope>
    <source>
        <strain evidence="2 3">YAD2003</strain>
    </source>
</reference>
<dbReference type="RefSeq" id="WP_074716561.1">
    <property type="nucleotide sequence ID" value="NZ_FNWV01000005.1"/>
</dbReference>
<dbReference type="Gene3D" id="3.30.2310.20">
    <property type="entry name" value="RelE-like"/>
    <property type="match status" value="1"/>
</dbReference>
<dbReference type="OrthoDB" id="9806083at2"/>
<evidence type="ECO:0000313" key="3">
    <source>
        <dbReference type="Proteomes" id="UP000183190"/>
    </source>
</evidence>
<gene>
    <name evidence="2" type="ORF">SAMN02910265_01784</name>
</gene>
<proteinExistence type="predicted"/>